<evidence type="ECO:0000313" key="2">
    <source>
        <dbReference type="EMBL" id="TPN87328.1"/>
    </source>
</evidence>
<dbReference type="EMBL" id="VFWZ01000002">
    <property type="protein sequence ID" value="TPN87328.1"/>
    <property type="molecule type" value="Genomic_DNA"/>
</dbReference>
<comment type="caution">
    <text evidence="2">The sequence shown here is derived from an EMBL/GenBank/DDBJ whole genome shotgun (WGS) entry which is preliminary data.</text>
</comment>
<dbReference type="InterPro" id="IPR055407">
    <property type="entry name" value="TraM_C"/>
</dbReference>
<evidence type="ECO:0000259" key="1">
    <source>
        <dbReference type="Pfam" id="PF12508"/>
    </source>
</evidence>
<dbReference type="RefSeq" id="WP_140591971.1">
    <property type="nucleotide sequence ID" value="NZ_VFWZ01000002.1"/>
</dbReference>
<organism evidence="2 3">
    <name type="scientific">Aquimarina algicola</name>
    <dbReference type="NCBI Taxonomy" id="2589995"/>
    <lineage>
        <taxon>Bacteria</taxon>
        <taxon>Pseudomonadati</taxon>
        <taxon>Bacteroidota</taxon>
        <taxon>Flavobacteriia</taxon>
        <taxon>Flavobacteriales</taxon>
        <taxon>Flavobacteriaceae</taxon>
        <taxon>Aquimarina</taxon>
    </lineage>
</organism>
<keyword evidence="3" id="KW-1185">Reference proteome</keyword>
<feature type="domain" description="Conjugative transposon TraM C-terminal" evidence="1">
    <location>
        <begin position="175"/>
        <end position="306"/>
    </location>
</feature>
<dbReference type="Pfam" id="PF12508">
    <property type="entry name" value="Transposon_TraM"/>
    <property type="match status" value="1"/>
</dbReference>
<protein>
    <submittedName>
        <fullName evidence="2">Conjugative transposon protein TraM</fullName>
    </submittedName>
</protein>
<dbReference type="Proteomes" id="UP000315540">
    <property type="component" value="Unassembled WGS sequence"/>
</dbReference>
<sequence>MKLEKNKIVFAAVLAVIFIFLISYSMMVMGDDESENENLEQTLVPDLDENQKEYDSKLDAINDLKEVRENNAPSIYDEKLLDSTGLYNPDLPELEKERIVDSIYNAGKIQYSDKKYRNLGQKKVVKKSAQQIDSAEIKREQKIQAKELGLEHQLFFAASPKPNEVSIIGNTDEMIYVVVDGDQVVKANTRLRMRLTKSATINGKLMPKNTPVFGFISFQPNRALIEIENIKHHPTKLKAFDLLDGSEGIYVQNNFRSEATTEVLDDVIGDINIPTVPQVGGLTQVFRRRNRSVKVTVLNNYKLILKPKLQGL</sequence>
<accession>A0A504JHM1</accession>
<evidence type="ECO:0000313" key="3">
    <source>
        <dbReference type="Proteomes" id="UP000315540"/>
    </source>
</evidence>
<proteinExistence type="predicted"/>
<dbReference type="OrthoDB" id="1409065at2"/>
<reference evidence="2 3" key="1">
    <citation type="submission" date="2019-06" db="EMBL/GenBank/DDBJ databases">
        <authorList>
            <person name="Meng X."/>
        </authorList>
    </citation>
    <scope>NUCLEOTIDE SEQUENCE [LARGE SCALE GENOMIC DNA]</scope>
    <source>
        <strain evidence="2 3">M625</strain>
    </source>
</reference>
<dbReference type="AlphaFoldDB" id="A0A504JHM1"/>
<gene>
    <name evidence="2" type="primary">traM</name>
    <name evidence="2" type="ORF">FHK87_07000</name>
</gene>
<name>A0A504JHM1_9FLAO</name>